<gene>
    <name evidence="1" type="ORF">L195_g047335</name>
</gene>
<reference evidence="1 2" key="1">
    <citation type="journal article" date="2014" name="Am. J. Bot.">
        <title>Genome assembly and annotation for red clover (Trifolium pratense; Fabaceae).</title>
        <authorList>
            <person name="Istvanek J."/>
            <person name="Jaros M."/>
            <person name="Krenek A."/>
            <person name="Repkova J."/>
        </authorList>
    </citation>
    <scope>NUCLEOTIDE SEQUENCE [LARGE SCALE GENOMIC DNA]</scope>
    <source>
        <strain evidence="2">cv. Tatra</strain>
        <tissue evidence="1">Young leaves</tissue>
    </source>
</reference>
<dbReference type="Proteomes" id="UP000236291">
    <property type="component" value="Unassembled WGS sequence"/>
</dbReference>
<feature type="non-terminal residue" evidence="1">
    <location>
        <position position="15"/>
    </location>
</feature>
<dbReference type="EMBL" id="ASHM01065374">
    <property type="protein sequence ID" value="PNX91205.1"/>
    <property type="molecule type" value="Genomic_DNA"/>
</dbReference>
<evidence type="ECO:0000313" key="2">
    <source>
        <dbReference type="Proteomes" id="UP000236291"/>
    </source>
</evidence>
<protein>
    <submittedName>
        <fullName evidence="1">Uncharacterized protein</fullName>
    </submittedName>
</protein>
<organism evidence="1 2">
    <name type="scientific">Trifolium pratense</name>
    <name type="common">Red clover</name>
    <dbReference type="NCBI Taxonomy" id="57577"/>
    <lineage>
        <taxon>Eukaryota</taxon>
        <taxon>Viridiplantae</taxon>
        <taxon>Streptophyta</taxon>
        <taxon>Embryophyta</taxon>
        <taxon>Tracheophyta</taxon>
        <taxon>Spermatophyta</taxon>
        <taxon>Magnoliopsida</taxon>
        <taxon>eudicotyledons</taxon>
        <taxon>Gunneridae</taxon>
        <taxon>Pentapetalae</taxon>
        <taxon>rosids</taxon>
        <taxon>fabids</taxon>
        <taxon>Fabales</taxon>
        <taxon>Fabaceae</taxon>
        <taxon>Papilionoideae</taxon>
        <taxon>50 kb inversion clade</taxon>
        <taxon>NPAAA clade</taxon>
        <taxon>Hologalegina</taxon>
        <taxon>IRL clade</taxon>
        <taxon>Trifolieae</taxon>
        <taxon>Trifolium</taxon>
    </lineage>
</organism>
<name>A0A2K3MKC6_TRIPR</name>
<sequence>MISEPPPQSVGLSAA</sequence>
<reference evidence="1 2" key="2">
    <citation type="journal article" date="2017" name="Front. Plant Sci.">
        <title>Gene Classification and Mining of Molecular Markers Useful in Red Clover (Trifolium pratense) Breeding.</title>
        <authorList>
            <person name="Istvanek J."/>
            <person name="Dluhosova J."/>
            <person name="Dluhos P."/>
            <person name="Patkova L."/>
            <person name="Nedelnik J."/>
            <person name="Repkova J."/>
        </authorList>
    </citation>
    <scope>NUCLEOTIDE SEQUENCE [LARGE SCALE GENOMIC DNA]</scope>
    <source>
        <strain evidence="2">cv. Tatra</strain>
        <tissue evidence="1">Young leaves</tissue>
    </source>
</reference>
<comment type="caution">
    <text evidence="1">The sequence shown here is derived from an EMBL/GenBank/DDBJ whole genome shotgun (WGS) entry which is preliminary data.</text>
</comment>
<accession>A0A2K3MKC6</accession>
<proteinExistence type="predicted"/>
<evidence type="ECO:0000313" key="1">
    <source>
        <dbReference type="EMBL" id="PNX91205.1"/>
    </source>
</evidence>